<dbReference type="EMBL" id="JACRUM010000001">
    <property type="protein sequence ID" value="MBC5862071.1"/>
    <property type="molecule type" value="Genomic_DNA"/>
</dbReference>
<evidence type="ECO:0000313" key="2">
    <source>
        <dbReference type="EMBL" id="MBC5862071.1"/>
    </source>
</evidence>
<keyword evidence="1" id="KW-1133">Transmembrane helix</keyword>
<dbReference type="InterPro" id="IPR045584">
    <property type="entry name" value="Pilin-like"/>
</dbReference>
<dbReference type="RefSeq" id="WP_166132725.1">
    <property type="nucleotide sequence ID" value="NZ_JAAOBY010000001.1"/>
</dbReference>
<name>A0ABR7JC44_9FLAO</name>
<gene>
    <name evidence="2" type="ORF">H8R26_01425</name>
</gene>
<sequence>MTTNATKEKSFFQKITSKSLYKFGFVGLIPNFGLIPGGVLLFQGFIRKDKKMKLIGLGGILFTPIFWFIYLNSDFHEKHLIQFTNIQLNEMVKDLEFYKSKNGTYPDSLPELKLQNKFFNDDELFNSEFNFKESKPARFYYKKQESDYVLKSLGPDLILNTEDDIHPELK</sequence>
<keyword evidence="1" id="KW-0472">Membrane</keyword>
<dbReference type="SUPFAM" id="SSF54523">
    <property type="entry name" value="Pili subunits"/>
    <property type="match status" value="1"/>
</dbReference>
<evidence type="ECO:0000313" key="3">
    <source>
        <dbReference type="Proteomes" id="UP000621670"/>
    </source>
</evidence>
<evidence type="ECO:0000256" key="1">
    <source>
        <dbReference type="SAM" id="Phobius"/>
    </source>
</evidence>
<keyword evidence="3" id="KW-1185">Reference proteome</keyword>
<feature type="transmembrane region" description="Helical" evidence="1">
    <location>
        <begin position="20"/>
        <end position="42"/>
    </location>
</feature>
<reference evidence="2 3" key="1">
    <citation type="submission" date="2020-08" db="EMBL/GenBank/DDBJ databases">
        <title>Description of novel Flavobacterium F-400 isolate.</title>
        <authorList>
            <person name="Saticioglu I."/>
            <person name="Duman M."/>
            <person name="Altun S."/>
        </authorList>
    </citation>
    <scope>NUCLEOTIDE SEQUENCE [LARGE SCALE GENOMIC DNA]</scope>
    <source>
        <strain evidence="2 3">F-400</strain>
    </source>
</reference>
<proteinExistence type="predicted"/>
<organism evidence="2 3">
    <name type="scientific">Flavobacterium turcicum</name>
    <dbReference type="NCBI Taxonomy" id="2764718"/>
    <lineage>
        <taxon>Bacteria</taxon>
        <taxon>Pseudomonadati</taxon>
        <taxon>Bacteroidota</taxon>
        <taxon>Flavobacteriia</taxon>
        <taxon>Flavobacteriales</taxon>
        <taxon>Flavobacteriaceae</taxon>
        <taxon>Flavobacterium</taxon>
    </lineage>
</organism>
<comment type="caution">
    <text evidence="2">The sequence shown here is derived from an EMBL/GenBank/DDBJ whole genome shotgun (WGS) entry which is preliminary data.</text>
</comment>
<accession>A0ABR7JC44</accession>
<keyword evidence="1" id="KW-0812">Transmembrane</keyword>
<protein>
    <submittedName>
        <fullName evidence="2">Tripartite tricarboxylate transporter TctB family protein</fullName>
    </submittedName>
</protein>
<dbReference type="Gene3D" id="3.30.700.10">
    <property type="entry name" value="Glycoprotein, Type 4 Pilin"/>
    <property type="match status" value="1"/>
</dbReference>
<feature type="transmembrane region" description="Helical" evidence="1">
    <location>
        <begin position="54"/>
        <end position="71"/>
    </location>
</feature>
<dbReference type="Proteomes" id="UP000621670">
    <property type="component" value="Unassembled WGS sequence"/>
</dbReference>